<dbReference type="InterPro" id="IPR016181">
    <property type="entry name" value="Acyl_CoA_acyltransferase"/>
</dbReference>
<dbReference type="EMBL" id="CCSE01000001">
    <property type="protein sequence ID" value="CEA01462.1"/>
    <property type="molecule type" value="Genomic_DNA"/>
</dbReference>
<dbReference type="PANTHER" id="PTHR36174">
    <property type="entry name" value="LIPID II:GLYCINE GLYCYLTRANSFERASE"/>
    <property type="match status" value="1"/>
</dbReference>
<evidence type="ECO:0000256" key="12">
    <source>
        <dbReference type="SAM" id="Coils"/>
    </source>
</evidence>
<accession>A0A078M7U8</accession>
<dbReference type="InterPro" id="IPR003447">
    <property type="entry name" value="FEMABX"/>
</dbReference>
<dbReference type="Pfam" id="PF02388">
    <property type="entry name" value="FemAB"/>
    <property type="match status" value="1"/>
</dbReference>
<evidence type="ECO:0000256" key="6">
    <source>
        <dbReference type="ARBA" id="ARBA00023315"/>
    </source>
</evidence>
<dbReference type="Gene3D" id="1.20.58.90">
    <property type="match status" value="1"/>
</dbReference>
<evidence type="ECO:0000256" key="11">
    <source>
        <dbReference type="ARBA" id="ARBA00048654"/>
    </source>
</evidence>
<keyword evidence="3 13" id="KW-0808">Transferase</keyword>
<comment type="catalytic activity">
    <reaction evidence="11">
        <text>beta-D-GlcNAc-(1-&gt;4)-Mur2Ac(oyl-L-Ala-D-isoglutaminyl-L-Lys-D-Ala-D-Ala)-di-trans,octa-cis-undecaprenyl diphosphate + glycyl-tRNA(Gly) = beta-D-GlcNAc-(1-&gt;4)-Mur2Ac(oyl-L-Ala-D-isoglutaminyl-L-Lys-(N(6)-Gly)-D-Ala-D-Ala)-di-trans,octa-cis-undecaprenyl diphosphate + tRNA(Gly) + H(+)</text>
        <dbReference type="Rhea" id="RHEA:30435"/>
        <dbReference type="Rhea" id="RHEA-COMP:9664"/>
        <dbReference type="Rhea" id="RHEA-COMP:9683"/>
        <dbReference type="ChEBI" id="CHEBI:15378"/>
        <dbReference type="ChEBI" id="CHEBI:62233"/>
        <dbReference type="ChEBI" id="CHEBI:62234"/>
        <dbReference type="ChEBI" id="CHEBI:78442"/>
        <dbReference type="ChEBI" id="CHEBI:78522"/>
        <dbReference type="EC" id="2.3.2.16"/>
    </reaction>
</comment>
<keyword evidence="4" id="KW-0133">Cell shape</keyword>
<keyword evidence="5" id="KW-0573">Peptidoglycan synthesis</keyword>
<organism evidence="13 14">
    <name type="scientific">Jeotgalicoccus saudimassiliensis</name>
    <dbReference type="NCBI Taxonomy" id="1461582"/>
    <lineage>
        <taxon>Bacteria</taxon>
        <taxon>Bacillati</taxon>
        <taxon>Bacillota</taxon>
        <taxon>Bacilli</taxon>
        <taxon>Bacillales</taxon>
        <taxon>Staphylococcaceae</taxon>
        <taxon>Jeotgalicoccus</taxon>
    </lineage>
</organism>
<evidence type="ECO:0000256" key="4">
    <source>
        <dbReference type="ARBA" id="ARBA00022960"/>
    </source>
</evidence>
<gene>
    <name evidence="13" type="primary">femX</name>
    <name evidence="13" type="ORF">BN1048_01381</name>
</gene>
<dbReference type="OrthoDB" id="9785911at2"/>
<dbReference type="SUPFAM" id="SSF55729">
    <property type="entry name" value="Acyl-CoA N-acyltransferases (Nat)"/>
    <property type="match status" value="2"/>
</dbReference>
<evidence type="ECO:0000256" key="7">
    <source>
        <dbReference type="ARBA" id="ARBA00023316"/>
    </source>
</evidence>
<evidence type="ECO:0000256" key="10">
    <source>
        <dbReference type="ARBA" id="ARBA00042933"/>
    </source>
</evidence>
<dbReference type="GO" id="GO:0009252">
    <property type="term" value="P:peptidoglycan biosynthetic process"/>
    <property type="evidence" value="ECO:0007669"/>
    <property type="project" value="UniProtKB-KW"/>
</dbReference>
<keyword evidence="14" id="KW-1185">Reference proteome</keyword>
<dbReference type="Proteomes" id="UP000044136">
    <property type="component" value="Unassembled WGS sequence"/>
</dbReference>
<dbReference type="GO" id="GO:0071555">
    <property type="term" value="P:cell wall organization"/>
    <property type="evidence" value="ECO:0007669"/>
    <property type="project" value="UniProtKB-KW"/>
</dbReference>
<dbReference type="EC" id="2.3.2.16" evidence="8"/>
<protein>
    <recommendedName>
        <fullName evidence="9">Lipid II:glycine glycyltransferase</fullName>
        <ecNumber evidence="8">2.3.2.16</ecNumber>
    </recommendedName>
    <alternativeName>
        <fullName evidence="10">Factor essential for expression of methicillin resistance X</fullName>
    </alternativeName>
</protein>
<sequence>MVEVLNITDKMHDEFVASHTAGDLLQLTSWAGSKELTGWYSRRIAVGRNGKVEGAAMLLFKKVPKTFFTMCYASRGFVCDYNDREVVNALLEEAKKIAADEKSYTIKIDPDIPASGNEETIEYLKSIGFKHHGLTDGMSKDVIQPRTTMVTDVSVDDKALLQSFERNNRTKVRNSLRAGTVVYKAGREELPEFVKLMKETGERDGFLTRDITYFESLYDNLNPAGHMELFMVKLMPKEAVESLEQDTEKVNRDIRKAEKIKDDRKKQNQLDNLNNRMSKLEAQLGTMKEIKRSHPDGVLLSGALYAQSGHKSYYLYGASSNDYREFLPNHHMQWHMMQYAREHGAESYDFGGVSVEPDKEDEHFGLWQFKKVWGTEVSDKIGEFDYVTNRPLYTMAEVMFPLFQKSKMKLNKIVKRK</sequence>
<evidence type="ECO:0000313" key="14">
    <source>
        <dbReference type="Proteomes" id="UP000044136"/>
    </source>
</evidence>
<dbReference type="PROSITE" id="PS51191">
    <property type="entry name" value="FEMABX"/>
    <property type="match status" value="1"/>
</dbReference>
<dbReference type="AlphaFoldDB" id="A0A078M7U8"/>
<comment type="subcellular location">
    <subcellularLocation>
        <location evidence="1">Cytoplasm</location>
    </subcellularLocation>
</comment>
<dbReference type="HOGENOM" id="CLU_048411_0_1_9"/>
<dbReference type="GO" id="GO:0008360">
    <property type="term" value="P:regulation of cell shape"/>
    <property type="evidence" value="ECO:0007669"/>
    <property type="project" value="UniProtKB-KW"/>
</dbReference>
<dbReference type="eggNOG" id="COG2348">
    <property type="taxonomic scope" value="Bacteria"/>
</dbReference>
<dbReference type="RefSeq" id="WP_035809738.1">
    <property type="nucleotide sequence ID" value="NZ_CCSE01000001.1"/>
</dbReference>
<evidence type="ECO:0000256" key="1">
    <source>
        <dbReference type="ARBA" id="ARBA00004496"/>
    </source>
</evidence>
<evidence type="ECO:0000256" key="3">
    <source>
        <dbReference type="ARBA" id="ARBA00022679"/>
    </source>
</evidence>
<evidence type="ECO:0000256" key="8">
    <source>
        <dbReference type="ARBA" id="ARBA00039074"/>
    </source>
</evidence>
<proteinExistence type="inferred from homology"/>
<keyword evidence="7" id="KW-0961">Cell wall biogenesis/degradation</keyword>
<dbReference type="GO" id="GO:0016755">
    <property type="term" value="F:aminoacyltransferase activity"/>
    <property type="evidence" value="ECO:0007669"/>
    <property type="project" value="InterPro"/>
</dbReference>
<reference evidence="13 14" key="1">
    <citation type="submission" date="2014-07" db="EMBL/GenBank/DDBJ databases">
        <authorList>
            <person name="Urmite Genomes Urmite Genomes"/>
        </authorList>
    </citation>
    <scope>NUCLEOTIDE SEQUENCE [LARGE SCALE GENOMIC DNA]</scope>
    <source>
        <strain evidence="13 14">13MG44_air</strain>
    </source>
</reference>
<evidence type="ECO:0000256" key="2">
    <source>
        <dbReference type="ARBA" id="ARBA00009943"/>
    </source>
</evidence>
<dbReference type="Gene3D" id="3.40.630.30">
    <property type="match status" value="2"/>
</dbReference>
<dbReference type="InterPro" id="IPR050644">
    <property type="entry name" value="PG_Glycine_Bridge_Synth"/>
</dbReference>
<comment type="similarity">
    <text evidence="2">Belongs to the FemABX family.</text>
</comment>
<name>A0A078M7U8_9STAP</name>
<dbReference type="STRING" id="1461582.BN1048_01381"/>
<dbReference type="PANTHER" id="PTHR36174:SF1">
    <property type="entry name" value="LIPID II:GLYCINE GLYCYLTRANSFERASE"/>
    <property type="match status" value="1"/>
</dbReference>
<evidence type="ECO:0000256" key="5">
    <source>
        <dbReference type="ARBA" id="ARBA00022984"/>
    </source>
</evidence>
<keyword evidence="6" id="KW-0012">Acyltransferase</keyword>
<keyword evidence="12" id="KW-0175">Coiled coil</keyword>
<dbReference type="GO" id="GO:0005737">
    <property type="term" value="C:cytoplasm"/>
    <property type="evidence" value="ECO:0007669"/>
    <property type="project" value="UniProtKB-SubCell"/>
</dbReference>
<feature type="coiled-coil region" evidence="12">
    <location>
        <begin position="240"/>
        <end position="290"/>
    </location>
</feature>
<evidence type="ECO:0000256" key="9">
    <source>
        <dbReference type="ARBA" id="ARBA00040679"/>
    </source>
</evidence>
<evidence type="ECO:0000313" key="13">
    <source>
        <dbReference type="EMBL" id="CEA01462.1"/>
    </source>
</evidence>